<dbReference type="InterPro" id="IPR036390">
    <property type="entry name" value="WH_DNA-bd_sf"/>
</dbReference>
<dbReference type="AlphaFoldDB" id="A0A2Z4LN43"/>
<dbReference type="OrthoDB" id="711646at2"/>
<gene>
    <name evidence="1" type="ORF">HME9304_00248</name>
</gene>
<name>A0A2Z4LN43_9FLAO</name>
<dbReference type="InterPro" id="IPR036388">
    <property type="entry name" value="WH-like_DNA-bd_sf"/>
</dbReference>
<organism evidence="1 2">
    <name type="scientific">Flagellimonas maritima</name>
    <dbReference type="NCBI Taxonomy" id="1383885"/>
    <lineage>
        <taxon>Bacteria</taxon>
        <taxon>Pseudomonadati</taxon>
        <taxon>Bacteroidota</taxon>
        <taxon>Flavobacteriia</taxon>
        <taxon>Flavobacteriales</taxon>
        <taxon>Flavobacteriaceae</taxon>
        <taxon>Flagellimonas</taxon>
    </lineage>
</organism>
<evidence type="ECO:0008006" key="3">
    <source>
        <dbReference type="Google" id="ProtNLM"/>
    </source>
</evidence>
<dbReference type="EMBL" id="CP030104">
    <property type="protein sequence ID" value="AWX43261.1"/>
    <property type="molecule type" value="Genomic_DNA"/>
</dbReference>
<dbReference type="KEGG" id="spon:HME9304_00248"/>
<proteinExistence type="predicted"/>
<protein>
    <recommendedName>
        <fullName evidence="3">DUF3253 domain-containing protein</fullName>
    </recommendedName>
</protein>
<dbReference type="Gene3D" id="1.10.10.10">
    <property type="entry name" value="Winged helix-like DNA-binding domain superfamily/Winged helix DNA-binding domain"/>
    <property type="match status" value="1"/>
</dbReference>
<dbReference type="Pfam" id="PF11625">
    <property type="entry name" value="DUF3253"/>
    <property type="match status" value="1"/>
</dbReference>
<accession>A0A2Z4LN43</accession>
<dbReference type="Proteomes" id="UP000248536">
    <property type="component" value="Chromosome"/>
</dbReference>
<reference evidence="1 2" key="1">
    <citation type="submission" date="2018-06" db="EMBL/GenBank/DDBJ databases">
        <title>Spongiibacterium sp. HME9304 Genome sequencing and assembly.</title>
        <authorList>
            <person name="Kang H."/>
            <person name="Kim H."/>
            <person name="Joh K."/>
        </authorList>
    </citation>
    <scope>NUCLEOTIDE SEQUENCE [LARGE SCALE GENOMIC DNA]</scope>
    <source>
        <strain evidence="1 2">HME9304</strain>
    </source>
</reference>
<sequence length="86" mass="9869">MESDFDRVKNQHLAYAEARGHNATYCPSEVAISCFPMNWREKMEFVREVADELVLEGLIVVKQKGKIITIMASDARGPIRLQKKME</sequence>
<keyword evidence="2" id="KW-1185">Reference proteome</keyword>
<dbReference type="RefSeq" id="WP_112376856.1">
    <property type="nucleotide sequence ID" value="NZ_CP030104.1"/>
</dbReference>
<dbReference type="InterPro" id="IPR021660">
    <property type="entry name" value="DUF3253"/>
</dbReference>
<evidence type="ECO:0000313" key="1">
    <source>
        <dbReference type="EMBL" id="AWX43261.1"/>
    </source>
</evidence>
<dbReference type="SUPFAM" id="SSF46785">
    <property type="entry name" value="Winged helix' DNA-binding domain"/>
    <property type="match status" value="1"/>
</dbReference>
<evidence type="ECO:0000313" key="2">
    <source>
        <dbReference type="Proteomes" id="UP000248536"/>
    </source>
</evidence>